<dbReference type="Proteomes" id="UP000000374">
    <property type="component" value="Chromosome"/>
</dbReference>
<dbReference type="AlphaFoldDB" id="A1WQC0"/>
<dbReference type="PANTHER" id="PTHR30514:SF18">
    <property type="entry name" value="RPIR-FAMILY TRANSCRIPTIONAL REGULATOR"/>
    <property type="match status" value="1"/>
</dbReference>
<protein>
    <submittedName>
        <fullName evidence="2">Transcriptional regulator, RpiR family</fullName>
    </submittedName>
</protein>
<dbReference type="EMBL" id="CP000542">
    <property type="protein sequence ID" value="ABM59827.1"/>
    <property type="molecule type" value="Genomic_DNA"/>
</dbReference>
<dbReference type="Pfam" id="PF01418">
    <property type="entry name" value="HTH_6"/>
    <property type="match status" value="1"/>
</dbReference>
<dbReference type="InterPro" id="IPR009057">
    <property type="entry name" value="Homeodomain-like_sf"/>
</dbReference>
<dbReference type="GO" id="GO:0097367">
    <property type="term" value="F:carbohydrate derivative binding"/>
    <property type="evidence" value="ECO:0007669"/>
    <property type="project" value="InterPro"/>
</dbReference>
<dbReference type="PANTHER" id="PTHR30514">
    <property type="entry name" value="GLUCOKINASE"/>
    <property type="match status" value="1"/>
</dbReference>
<gene>
    <name evidence="2" type="ordered locus">Veis_4122</name>
</gene>
<feature type="domain" description="HTH rpiR-type" evidence="1">
    <location>
        <begin position="45"/>
        <end position="121"/>
    </location>
</feature>
<dbReference type="Gene3D" id="1.10.10.10">
    <property type="entry name" value="Winged helix-like DNA-binding domain superfamily/Winged helix DNA-binding domain"/>
    <property type="match status" value="1"/>
</dbReference>
<dbReference type="InterPro" id="IPR047640">
    <property type="entry name" value="RpiR-like"/>
</dbReference>
<evidence type="ECO:0000259" key="1">
    <source>
        <dbReference type="PROSITE" id="PS51071"/>
    </source>
</evidence>
<dbReference type="HOGENOM" id="CLU_055769_1_2_4"/>
<dbReference type="InterPro" id="IPR036388">
    <property type="entry name" value="WH-like_DNA-bd_sf"/>
</dbReference>
<accession>A1WQC0</accession>
<name>A1WQC0_VEREI</name>
<dbReference type="KEGG" id="vei:Veis_4122"/>
<proteinExistence type="predicted"/>
<dbReference type="GO" id="GO:0003700">
    <property type="term" value="F:DNA-binding transcription factor activity"/>
    <property type="evidence" value="ECO:0007669"/>
    <property type="project" value="InterPro"/>
</dbReference>
<dbReference type="InterPro" id="IPR046348">
    <property type="entry name" value="SIS_dom_sf"/>
</dbReference>
<reference evidence="3" key="1">
    <citation type="submission" date="2006-12" db="EMBL/GenBank/DDBJ databases">
        <title>Complete sequence of chromosome 1 of Verminephrobacter eiseniae EF01-2.</title>
        <authorList>
            <person name="Copeland A."/>
            <person name="Lucas S."/>
            <person name="Lapidus A."/>
            <person name="Barry K."/>
            <person name="Detter J.C."/>
            <person name="Glavina del Rio T."/>
            <person name="Dalin E."/>
            <person name="Tice H."/>
            <person name="Pitluck S."/>
            <person name="Chertkov O."/>
            <person name="Brettin T."/>
            <person name="Bruce D."/>
            <person name="Han C."/>
            <person name="Tapia R."/>
            <person name="Gilna P."/>
            <person name="Schmutz J."/>
            <person name="Larimer F."/>
            <person name="Land M."/>
            <person name="Hauser L."/>
            <person name="Kyrpides N."/>
            <person name="Kim E."/>
            <person name="Stahl D."/>
            <person name="Richardson P."/>
        </authorList>
    </citation>
    <scope>NUCLEOTIDE SEQUENCE [LARGE SCALE GENOMIC DNA]</scope>
    <source>
        <strain evidence="3">EF01-2</strain>
    </source>
</reference>
<dbReference type="GO" id="GO:1901135">
    <property type="term" value="P:carbohydrate derivative metabolic process"/>
    <property type="evidence" value="ECO:0007669"/>
    <property type="project" value="InterPro"/>
</dbReference>
<dbReference type="PROSITE" id="PS51071">
    <property type="entry name" value="HTH_RPIR"/>
    <property type="match status" value="1"/>
</dbReference>
<dbReference type="InterPro" id="IPR000281">
    <property type="entry name" value="HTH_RpiR"/>
</dbReference>
<evidence type="ECO:0000313" key="3">
    <source>
        <dbReference type="Proteomes" id="UP000000374"/>
    </source>
</evidence>
<dbReference type="STRING" id="391735.Veis_4122"/>
<keyword evidence="3" id="KW-1185">Reference proteome</keyword>
<dbReference type="OrthoDB" id="257751at2"/>
<dbReference type="Gene3D" id="3.40.50.10490">
    <property type="entry name" value="Glucose-6-phosphate isomerase like protein, domain 1"/>
    <property type="match status" value="1"/>
</dbReference>
<sequence length="326" mass="36520">MDGDGPIASNAFIGAFIGIHRHLRRFPCPLQDAPCAHDDPFDVAKDFQTLIAERQSTMTQLEQRVAVYLRSNPDAILVDTSNTIAERAFVSPMTVTRFFRKLGFDSAAAVKKAVRQRFASQVPSAIGSRFDQFQRQRTLLDKNGDVKDAVTAIRQAAQYRSTPMWARIVELIAHSDSVFAAGFQTMSYLANGLVSRLNYIRANVHELDGADGVYAPFFADRSARRTLIIIDHFRYGRNGPVLAKVAREQGAEVIIFCDEHCNWAAGITAFVVTLPSEPGFFFRPTMALHFCMHMLVQDVIDMLGEPVRRQLQLLSEAQELFGQFQT</sequence>
<organism evidence="2 3">
    <name type="scientific">Verminephrobacter eiseniae (strain EF01-2)</name>
    <dbReference type="NCBI Taxonomy" id="391735"/>
    <lineage>
        <taxon>Bacteria</taxon>
        <taxon>Pseudomonadati</taxon>
        <taxon>Pseudomonadota</taxon>
        <taxon>Betaproteobacteria</taxon>
        <taxon>Burkholderiales</taxon>
        <taxon>Comamonadaceae</taxon>
        <taxon>Verminephrobacter</taxon>
    </lineage>
</organism>
<evidence type="ECO:0000313" key="2">
    <source>
        <dbReference type="EMBL" id="ABM59827.1"/>
    </source>
</evidence>
<dbReference type="eggNOG" id="COG1737">
    <property type="taxonomic scope" value="Bacteria"/>
</dbReference>
<dbReference type="SUPFAM" id="SSF53697">
    <property type="entry name" value="SIS domain"/>
    <property type="match status" value="1"/>
</dbReference>
<dbReference type="SUPFAM" id="SSF46689">
    <property type="entry name" value="Homeodomain-like"/>
    <property type="match status" value="1"/>
</dbReference>
<dbReference type="GO" id="GO:0003677">
    <property type="term" value="F:DNA binding"/>
    <property type="evidence" value="ECO:0007669"/>
    <property type="project" value="InterPro"/>
</dbReference>